<evidence type="ECO:0000256" key="4">
    <source>
        <dbReference type="ARBA" id="ARBA00022729"/>
    </source>
</evidence>
<dbReference type="GeneTree" id="ENSGT01030000235144"/>
<dbReference type="Proteomes" id="UP000694580">
    <property type="component" value="Chromosome 1"/>
</dbReference>
<dbReference type="Pfam" id="PF06083">
    <property type="entry name" value="IL17"/>
    <property type="match status" value="1"/>
</dbReference>
<dbReference type="AlphaFoldDB" id="A0AAY4AA24"/>
<name>A0AAY4AA24_9TELE</name>
<feature type="signal peptide" evidence="5">
    <location>
        <begin position="1"/>
        <end position="39"/>
    </location>
</feature>
<evidence type="ECO:0000313" key="7">
    <source>
        <dbReference type="Proteomes" id="UP000694580"/>
    </source>
</evidence>
<reference evidence="6" key="2">
    <citation type="submission" date="2025-08" db="UniProtKB">
        <authorList>
            <consortium name="Ensembl"/>
        </authorList>
    </citation>
    <scope>IDENTIFICATION</scope>
</reference>
<dbReference type="InterPro" id="IPR029034">
    <property type="entry name" value="Cystine-knot_cytokine"/>
</dbReference>
<evidence type="ECO:0000256" key="3">
    <source>
        <dbReference type="ARBA" id="ARBA00022525"/>
    </source>
</evidence>
<reference evidence="6 7" key="1">
    <citation type="submission" date="2020-06" db="EMBL/GenBank/DDBJ databases">
        <authorList>
            <consortium name="Wellcome Sanger Institute Data Sharing"/>
        </authorList>
    </citation>
    <scope>NUCLEOTIDE SEQUENCE [LARGE SCALE GENOMIC DNA]</scope>
</reference>
<evidence type="ECO:0000313" key="6">
    <source>
        <dbReference type="Ensembl" id="ENSDCDP00010004056.1"/>
    </source>
</evidence>
<dbReference type="Ensembl" id="ENSDCDT00010004210.1">
    <property type="protein sequence ID" value="ENSDCDP00010004056.1"/>
    <property type="gene ID" value="ENSDCDG00010001828.1"/>
</dbReference>
<comment type="subcellular location">
    <subcellularLocation>
        <location evidence="1">Secreted</location>
    </subcellularLocation>
</comment>
<comment type="similarity">
    <text evidence="2">Belongs to the IL-17 family.</text>
</comment>
<dbReference type="GO" id="GO:0005576">
    <property type="term" value="C:extracellular region"/>
    <property type="evidence" value="ECO:0007669"/>
    <property type="project" value="UniProtKB-SubCell"/>
</dbReference>
<protein>
    <submittedName>
        <fullName evidence="6">Uncharacterized protein</fullName>
    </submittedName>
</protein>
<evidence type="ECO:0000256" key="1">
    <source>
        <dbReference type="ARBA" id="ARBA00004613"/>
    </source>
</evidence>
<keyword evidence="7" id="KW-1185">Reference proteome</keyword>
<dbReference type="InterPro" id="IPR010345">
    <property type="entry name" value="IL-17_fam"/>
</dbReference>
<proteinExistence type="inferred from homology"/>
<evidence type="ECO:0000256" key="2">
    <source>
        <dbReference type="ARBA" id="ARBA00007236"/>
    </source>
</evidence>
<dbReference type="SUPFAM" id="SSF57501">
    <property type="entry name" value="Cystine-knot cytokines"/>
    <property type="match status" value="1"/>
</dbReference>
<keyword evidence="4 5" id="KW-0732">Signal</keyword>
<accession>A0AAY4AA24</accession>
<keyword evidence="3" id="KW-0964">Secreted</keyword>
<evidence type="ECO:0000256" key="5">
    <source>
        <dbReference type="SAM" id="SignalP"/>
    </source>
</evidence>
<organism evidence="6 7">
    <name type="scientific">Denticeps clupeoides</name>
    <name type="common">denticle herring</name>
    <dbReference type="NCBI Taxonomy" id="299321"/>
    <lineage>
        <taxon>Eukaryota</taxon>
        <taxon>Metazoa</taxon>
        <taxon>Chordata</taxon>
        <taxon>Craniata</taxon>
        <taxon>Vertebrata</taxon>
        <taxon>Euteleostomi</taxon>
        <taxon>Actinopterygii</taxon>
        <taxon>Neopterygii</taxon>
        <taxon>Teleostei</taxon>
        <taxon>Clupei</taxon>
        <taxon>Clupeiformes</taxon>
        <taxon>Denticipitoidei</taxon>
        <taxon>Denticipitidae</taxon>
        <taxon>Denticeps</taxon>
    </lineage>
</organism>
<dbReference type="GO" id="GO:0005125">
    <property type="term" value="F:cytokine activity"/>
    <property type="evidence" value="ECO:0007669"/>
    <property type="project" value="InterPro"/>
</dbReference>
<reference evidence="6" key="3">
    <citation type="submission" date="2025-09" db="UniProtKB">
        <authorList>
            <consortium name="Ensembl"/>
        </authorList>
    </citation>
    <scope>IDENTIFICATION</scope>
</reference>
<sequence>MFHVQQRHWMSPLSCASPLNPGFVLLCFVSLLGWAEVSGDSLCTSTLQIPPNYQQISSKSDNGNIHLRSLSPWSWNTTFVHNRIPEMVSEADCSSSYCSSPNGPPSVDERLNSVPIYQEILVLKKHMSDSTCFTVSFLHVAVGCTCVWAKTSAK</sequence>
<feature type="chain" id="PRO_5044333617" evidence="5">
    <location>
        <begin position="40"/>
        <end position="154"/>
    </location>
</feature>
<dbReference type="Gene3D" id="2.10.90.10">
    <property type="entry name" value="Cystine-knot cytokines"/>
    <property type="match status" value="1"/>
</dbReference>